<keyword evidence="1" id="KW-0175">Coiled coil</keyword>
<name>A0A0N0NML2_9EURO</name>
<organism evidence="3 4">
    <name type="scientific">Cyphellophora attinorum</name>
    <dbReference type="NCBI Taxonomy" id="1664694"/>
    <lineage>
        <taxon>Eukaryota</taxon>
        <taxon>Fungi</taxon>
        <taxon>Dikarya</taxon>
        <taxon>Ascomycota</taxon>
        <taxon>Pezizomycotina</taxon>
        <taxon>Eurotiomycetes</taxon>
        <taxon>Chaetothyriomycetidae</taxon>
        <taxon>Chaetothyriales</taxon>
        <taxon>Cyphellophoraceae</taxon>
        <taxon>Cyphellophora</taxon>
    </lineage>
</organism>
<dbReference type="VEuPathDB" id="FungiDB:AB675_7559"/>
<sequence>MKEELTIQAQQIEKTQTEAEEKFEEAATQRDLYEGLKLKQDEINKLECKRWTQIRTLAVKESQDKYDAIRKKEEDEIAATVKARRAADQTSEAGDLILKGEKFTYRKGFQMAPGCPRMTAAERWEAKKKEDKQQQWALVLKNRDNGGIAEIDEQLEKDLEAEIEKKGRAPALQAARRGMTILLLKEKKPAVIEETGVVEEPEAVEVIQDADSRSELSQPSTVTEPTSTEGGCEIK</sequence>
<dbReference type="EMBL" id="LFJN01000012">
    <property type="protein sequence ID" value="KPI40591.1"/>
    <property type="molecule type" value="Genomic_DNA"/>
</dbReference>
<dbReference type="Proteomes" id="UP000038010">
    <property type="component" value="Unassembled WGS sequence"/>
</dbReference>
<protein>
    <submittedName>
        <fullName evidence="3">Uncharacterized protein</fullName>
    </submittedName>
</protein>
<feature type="coiled-coil region" evidence="1">
    <location>
        <begin position="2"/>
        <end position="29"/>
    </location>
</feature>
<proteinExistence type="predicted"/>
<gene>
    <name evidence="3" type="ORF">AB675_7559</name>
</gene>
<reference evidence="3 4" key="1">
    <citation type="submission" date="2015-06" db="EMBL/GenBank/DDBJ databases">
        <title>Draft genome of the ant-associated black yeast Phialophora attae CBS 131958.</title>
        <authorList>
            <person name="Moreno L.F."/>
            <person name="Stielow B.J."/>
            <person name="de Hoog S."/>
            <person name="Vicente V.A."/>
            <person name="Weiss V.A."/>
            <person name="de Vries M."/>
            <person name="Cruz L.M."/>
            <person name="Souza E.M."/>
        </authorList>
    </citation>
    <scope>NUCLEOTIDE SEQUENCE [LARGE SCALE GENOMIC DNA]</scope>
    <source>
        <strain evidence="3 4">CBS 131958</strain>
    </source>
</reference>
<evidence type="ECO:0000256" key="1">
    <source>
        <dbReference type="SAM" id="Coils"/>
    </source>
</evidence>
<dbReference type="RefSeq" id="XP_018000554.1">
    <property type="nucleotide sequence ID" value="XM_018147937.1"/>
</dbReference>
<keyword evidence="4" id="KW-1185">Reference proteome</keyword>
<dbReference type="AlphaFoldDB" id="A0A0N0NML2"/>
<dbReference type="GeneID" id="28739817"/>
<evidence type="ECO:0000313" key="4">
    <source>
        <dbReference type="Proteomes" id="UP000038010"/>
    </source>
</evidence>
<feature type="compositionally biased region" description="Polar residues" evidence="2">
    <location>
        <begin position="215"/>
        <end position="229"/>
    </location>
</feature>
<feature type="region of interest" description="Disordered" evidence="2">
    <location>
        <begin position="208"/>
        <end position="235"/>
    </location>
</feature>
<accession>A0A0N0NML2</accession>
<evidence type="ECO:0000256" key="2">
    <source>
        <dbReference type="SAM" id="MobiDB-lite"/>
    </source>
</evidence>
<evidence type="ECO:0000313" key="3">
    <source>
        <dbReference type="EMBL" id="KPI40591.1"/>
    </source>
</evidence>
<comment type="caution">
    <text evidence="3">The sequence shown here is derived from an EMBL/GenBank/DDBJ whole genome shotgun (WGS) entry which is preliminary data.</text>
</comment>